<feature type="compositionally biased region" description="Basic and acidic residues" evidence="1">
    <location>
        <begin position="62"/>
        <end position="76"/>
    </location>
</feature>
<dbReference type="AlphaFoldDB" id="A0A4Q7CMS1"/>
<proteinExistence type="predicted"/>
<accession>A0A4Q7CMS1</accession>
<dbReference type="EMBL" id="RQTE01000209">
    <property type="protein sequence ID" value="RZI00958.1"/>
    <property type="molecule type" value="Genomic_DNA"/>
</dbReference>
<evidence type="ECO:0000256" key="1">
    <source>
        <dbReference type="SAM" id="MobiDB-lite"/>
    </source>
</evidence>
<reference evidence="2 3" key="1">
    <citation type="submission" date="2018-11" db="EMBL/GenBank/DDBJ databases">
        <title>Genomic profiling of Staphylococcus species from a Poultry farm system in KwaZulu-Natal, South Africa.</title>
        <authorList>
            <person name="Amoako D.G."/>
            <person name="Somboro A.M."/>
            <person name="Abia A.L.K."/>
            <person name="Bester L.A."/>
            <person name="Essack S.Y."/>
        </authorList>
    </citation>
    <scope>NUCLEOTIDE SEQUENCE [LARGE SCALE GENOMIC DNA]</scope>
    <source>
        <strain evidence="2 3">SA11</strain>
    </source>
</reference>
<dbReference type="Proteomes" id="UP000293854">
    <property type="component" value="Unassembled WGS sequence"/>
</dbReference>
<protein>
    <recommendedName>
        <fullName evidence="4">Staphylococcal protein</fullName>
    </recommendedName>
</protein>
<evidence type="ECO:0008006" key="4">
    <source>
        <dbReference type="Google" id="ProtNLM"/>
    </source>
</evidence>
<sequence length="215" mass="25272">MSIGLIIFIISIVISLITAINDKSHKKRQNQQPRTKQPRQQPSAERKEKKSIFEQLGETFEELQREFDDSSKKSSNEKPSSTNQPRRNESGNVNRRDDRTTHQVEENRTQPRNVSQKDLEAIEELNNSLNNELTSYRSDIDREKEKQLAIIERRAQKIINDKYLSNRAKQARLKQLFSDKTMLGNRQNQNLRFDDDEILNGIIWSEILKKPKQLQ</sequence>
<organism evidence="2 3">
    <name type="scientific">Staphylococcus condimenti</name>
    <dbReference type="NCBI Taxonomy" id="70255"/>
    <lineage>
        <taxon>Bacteria</taxon>
        <taxon>Bacillati</taxon>
        <taxon>Bacillota</taxon>
        <taxon>Bacilli</taxon>
        <taxon>Bacillales</taxon>
        <taxon>Staphylococcaceae</taxon>
        <taxon>Staphylococcus</taxon>
    </lineage>
</organism>
<feature type="compositionally biased region" description="Low complexity" evidence="1">
    <location>
        <begin position="30"/>
        <end position="42"/>
    </location>
</feature>
<evidence type="ECO:0000313" key="2">
    <source>
        <dbReference type="EMBL" id="RZI00958.1"/>
    </source>
</evidence>
<feature type="compositionally biased region" description="Basic and acidic residues" evidence="1">
    <location>
        <begin position="86"/>
        <end position="117"/>
    </location>
</feature>
<feature type="region of interest" description="Disordered" evidence="1">
    <location>
        <begin position="24"/>
        <end position="117"/>
    </location>
</feature>
<dbReference type="RefSeq" id="WP_075140941.1">
    <property type="nucleotide sequence ID" value="NZ_CP018776.1"/>
</dbReference>
<name>A0A4Q7CMS1_9STAP</name>
<comment type="caution">
    <text evidence="2">The sequence shown here is derived from an EMBL/GenBank/DDBJ whole genome shotgun (WGS) entry which is preliminary data.</text>
</comment>
<evidence type="ECO:0000313" key="3">
    <source>
        <dbReference type="Proteomes" id="UP000293854"/>
    </source>
</evidence>
<gene>
    <name evidence="2" type="ORF">EIG99_09995</name>
</gene>